<organism evidence="1 2">
    <name type="scientific">Leucocoprinus leucothites</name>
    <dbReference type="NCBI Taxonomy" id="201217"/>
    <lineage>
        <taxon>Eukaryota</taxon>
        <taxon>Fungi</taxon>
        <taxon>Dikarya</taxon>
        <taxon>Basidiomycota</taxon>
        <taxon>Agaricomycotina</taxon>
        <taxon>Agaricomycetes</taxon>
        <taxon>Agaricomycetidae</taxon>
        <taxon>Agaricales</taxon>
        <taxon>Agaricineae</taxon>
        <taxon>Agaricaceae</taxon>
        <taxon>Leucocoprinus</taxon>
    </lineage>
</organism>
<comment type="caution">
    <text evidence="1">The sequence shown here is derived from an EMBL/GenBank/DDBJ whole genome shotgun (WGS) entry which is preliminary data.</text>
</comment>
<dbReference type="OrthoDB" id="3256662at2759"/>
<dbReference type="InterPro" id="IPR032675">
    <property type="entry name" value="LRR_dom_sf"/>
</dbReference>
<dbReference type="Gene3D" id="3.80.10.10">
    <property type="entry name" value="Ribonuclease Inhibitor"/>
    <property type="match status" value="1"/>
</dbReference>
<dbReference type="EMBL" id="JAACJO010000009">
    <property type="protein sequence ID" value="KAF5354027.1"/>
    <property type="molecule type" value="Genomic_DNA"/>
</dbReference>
<accession>A0A8H5FZ33</accession>
<sequence>MFDWSSPARRIGSRVLEPIPLEIYQEIFEYFRENDEMSKKKLRRNLANIALVCRFFSATALPRLFANVDFSGGFGPETSRANRFCRAIINNEDPAKTLAQYVKTCTFRSWSNHNPNDPLGRARDAFLTMYCNALPKMTSLESIIFNLTPIDKRIVKSIKSLRLLKSLCFSQCSLSPGLDLDQFTKALKTFHLRSLTIVQWEPSQSQKFYNTISPALSLHDLTKLEVDNWTIIQRLSSVDIILPLQTLTIHTVENPTLLPTLFSKTPQLLNLHVYIINSRVDNLDFIQLPGSLLPNLSFFDGPPSLAAILIPSRPVHKVWLMGTLVGLPGHETTQSPPLLPPLDERLWKALAKSKAQIRELLIPEHLYYAASPKLHLPTIATLKLSWCHANWDSSGDIKNGYEEDIKRTLSKLCTKWSPNPSVSQLVFELSLAGAFDYVLLNLRLQHEILQDMIEEAFPNVEQVNFLTSIDWRRSGDGNWRAEIPETKKRHLWALWNDDPSHLNDYGGCFEALFDSSNPDFRDYAEP</sequence>
<keyword evidence="2" id="KW-1185">Reference proteome</keyword>
<dbReference type="AlphaFoldDB" id="A0A8H5FZ33"/>
<proteinExistence type="predicted"/>
<dbReference type="Proteomes" id="UP000559027">
    <property type="component" value="Unassembled WGS sequence"/>
</dbReference>
<name>A0A8H5FZ33_9AGAR</name>
<protein>
    <recommendedName>
        <fullName evidence="3">F-box domain-containing protein</fullName>
    </recommendedName>
</protein>
<gene>
    <name evidence="1" type="ORF">D9756_006978</name>
</gene>
<evidence type="ECO:0008006" key="3">
    <source>
        <dbReference type="Google" id="ProtNLM"/>
    </source>
</evidence>
<evidence type="ECO:0000313" key="1">
    <source>
        <dbReference type="EMBL" id="KAF5354027.1"/>
    </source>
</evidence>
<evidence type="ECO:0000313" key="2">
    <source>
        <dbReference type="Proteomes" id="UP000559027"/>
    </source>
</evidence>
<reference evidence="1 2" key="1">
    <citation type="journal article" date="2020" name="ISME J.">
        <title>Uncovering the hidden diversity of litter-decomposition mechanisms in mushroom-forming fungi.</title>
        <authorList>
            <person name="Floudas D."/>
            <person name="Bentzer J."/>
            <person name="Ahren D."/>
            <person name="Johansson T."/>
            <person name="Persson P."/>
            <person name="Tunlid A."/>
        </authorList>
    </citation>
    <scope>NUCLEOTIDE SEQUENCE [LARGE SCALE GENOMIC DNA]</scope>
    <source>
        <strain evidence="1 2">CBS 146.42</strain>
    </source>
</reference>